<reference evidence="7" key="1">
    <citation type="submission" date="2021-02" db="EMBL/GenBank/DDBJ databases">
        <authorList>
            <person name="Dougan E. K."/>
            <person name="Rhodes N."/>
            <person name="Thang M."/>
            <person name="Chan C."/>
        </authorList>
    </citation>
    <scope>NUCLEOTIDE SEQUENCE</scope>
</reference>
<dbReference type="GO" id="GO:0003904">
    <property type="term" value="F:deoxyribodipyrimidine photo-lyase activity"/>
    <property type="evidence" value="ECO:0007669"/>
    <property type="project" value="TreeGrafter"/>
</dbReference>
<dbReference type="PANTHER" id="PTHR11455">
    <property type="entry name" value="CRYPTOCHROME"/>
    <property type="match status" value="1"/>
</dbReference>
<dbReference type="EMBL" id="CAJNNV010030150">
    <property type="protein sequence ID" value="CAE8631511.1"/>
    <property type="molecule type" value="Genomic_DNA"/>
</dbReference>
<organism evidence="7 8">
    <name type="scientific">Polarella glacialis</name>
    <name type="common">Dinoflagellate</name>
    <dbReference type="NCBI Taxonomy" id="89957"/>
    <lineage>
        <taxon>Eukaryota</taxon>
        <taxon>Sar</taxon>
        <taxon>Alveolata</taxon>
        <taxon>Dinophyceae</taxon>
        <taxon>Suessiales</taxon>
        <taxon>Suessiaceae</taxon>
        <taxon>Polarella</taxon>
    </lineage>
</organism>
<dbReference type="GO" id="GO:0003677">
    <property type="term" value="F:DNA binding"/>
    <property type="evidence" value="ECO:0007669"/>
    <property type="project" value="TreeGrafter"/>
</dbReference>
<proteinExistence type="inferred from homology"/>
<dbReference type="SUPFAM" id="SSF52425">
    <property type="entry name" value="Cryptochrome/photolyase, N-terminal domain"/>
    <property type="match status" value="1"/>
</dbReference>
<protein>
    <recommendedName>
        <fullName evidence="6">Photolyase/cryptochrome alpha/beta domain-containing protein</fullName>
    </recommendedName>
</protein>
<feature type="site" description="Electron transfer via tryptophanyl radical" evidence="5">
    <location>
        <position position="480"/>
    </location>
</feature>
<gene>
    <name evidence="7" type="ORF">PGLA1383_LOCUS47612</name>
</gene>
<name>A0A813H1D5_POLGL</name>
<feature type="site" description="Electron transfer via tryptophanyl radical" evidence="5">
    <location>
        <position position="503"/>
    </location>
</feature>
<dbReference type="GO" id="GO:0000719">
    <property type="term" value="P:photoreactive repair"/>
    <property type="evidence" value="ECO:0007669"/>
    <property type="project" value="TreeGrafter"/>
</dbReference>
<feature type="site" description="Electron transfer via tryptophanyl radical" evidence="5">
    <location>
        <position position="427"/>
    </location>
</feature>
<dbReference type="Proteomes" id="UP000654075">
    <property type="component" value="Unassembled WGS sequence"/>
</dbReference>
<comment type="caution">
    <text evidence="7">The sequence shown here is derived from an EMBL/GenBank/DDBJ whole genome shotgun (WGS) entry which is preliminary data.</text>
</comment>
<dbReference type="Pfam" id="PF00875">
    <property type="entry name" value="DNA_photolyase"/>
    <property type="match status" value="1"/>
</dbReference>
<dbReference type="PROSITE" id="PS51645">
    <property type="entry name" value="PHR_CRY_ALPHA_BETA"/>
    <property type="match status" value="1"/>
</dbReference>
<dbReference type="InterPro" id="IPR005101">
    <property type="entry name" value="Cryptochr/Photolyase_FAD-bd"/>
</dbReference>
<evidence type="ECO:0000313" key="7">
    <source>
        <dbReference type="EMBL" id="CAE8631511.1"/>
    </source>
</evidence>
<dbReference type="PANTHER" id="PTHR11455:SF22">
    <property type="entry name" value="CRYPTOCHROME DASH"/>
    <property type="match status" value="1"/>
</dbReference>
<keyword evidence="3 4" id="KW-0274">FAD</keyword>
<dbReference type="InterPro" id="IPR036134">
    <property type="entry name" value="Crypto/Photolyase_FAD-like_sf"/>
</dbReference>
<evidence type="ECO:0000313" key="8">
    <source>
        <dbReference type="Proteomes" id="UP000654075"/>
    </source>
</evidence>
<dbReference type="InterPro" id="IPR014729">
    <property type="entry name" value="Rossmann-like_a/b/a_fold"/>
</dbReference>
<comment type="similarity">
    <text evidence="1">Belongs to the DNA photolyase class-1 family.</text>
</comment>
<dbReference type="InterPro" id="IPR002081">
    <property type="entry name" value="Cryptochrome/DNA_photolyase_1"/>
</dbReference>
<evidence type="ECO:0000256" key="5">
    <source>
        <dbReference type="PIRSR" id="PIRSR602081-2"/>
    </source>
</evidence>
<dbReference type="GO" id="GO:0071949">
    <property type="term" value="F:FAD binding"/>
    <property type="evidence" value="ECO:0007669"/>
    <property type="project" value="TreeGrafter"/>
</dbReference>
<sequence>MITTSLFAFWRPTRGRDMGCVQCSEGLAEFLQPFKRLPELPGLEHDPGGPVVCWFRNDLRLADNPCVERAIALAATGRACTFIHIFDPRFIDRSAYGRVTDPSFRLSIAQRKPVHFGNRKCGAIRARFWIRCVQALAEELEALGSELVVLHGRPEEIFAEYQQHALVICQEEPVSPEQCDVESAVEKSLAAQGSILRREWGSMSLYRREDLPLADKPGSYSGLASALGFQDVWTSADLTADAKQVTRPRPRPKGPWPKAPFGKADFRTTGRWYISREVLREEAATLSALGFSNEELSAALTSSCPEGGEKVAQKQLEEWCRTAGNDTSVARMEASWDLPVAKGSRSQGPDVMEWKNLSEGVGWTQTSKHLALGCISPRQLFWRTRSVQKHPGVVHRLIWREWHRLNAIVWGRRLFWLQGPGRVERPWKQDPDIAQAWKDGRTGVPYIDACMRELKATGWLAYKGRKTAGAFLVHNLGFDWRIGAFWYEEVLMDYDCAMNYGNWTTIARVDRGYAGNDFTDVGHKDLKAKLRAEYANDPEGKYIRQWVPELQNVSKEFLHWPWLEKKAPEGYASSLVGELDPFECDECGIKRASGGTLDSKAGMWYCETCVAKWKCEQDQKKLLGNLRQKGCRFPGYTEQEKSGDCAECKELGVQGFVDRFDAQFYCSKCWQQAGFARSEQPARPCPAA</sequence>
<dbReference type="Gene3D" id="1.10.579.10">
    <property type="entry name" value="DNA Cyclobutane Dipyrimidine Photolyase, subunit A, domain 3"/>
    <property type="match status" value="1"/>
</dbReference>
<evidence type="ECO:0000256" key="3">
    <source>
        <dbReference type="ARBA" id="ARBA00022827"/>
    </source>
</evidence>
<dbReference type="Gene3D" id="1.25.40.80">
    <property type="match status" value="1"/>
</dbReference>
<accession>A0A813H1D5</accession>
<dbReference type="Gene3D" id="3.40.50.620">
    <property type="entry name" value="HUPs"/>
    <property type="match status" value="1"/>
</dbReference>
<evidence type="ECO:0000256" key="4">
    <source>
        <dbReference type="PIRSR" id="PIRSR602081-1"/>
    </source>
</evidence>
<dbReference type="InterPro" id="IPR036155">
    <property type="entry name" value="Crypto/Photolyase_N_sf"/>
</dbReference>
<dbReference type="SUPFAM" id="SSF48173">
    <property type="entry name" value="Cryptochrome/photolyase FAD-binding domain"/>
    <property type="match status" value="1"/>
</dbReference>
<feature type="domain" description="Photolyase/cryptochrome alpha/beta" evidence="6">
    <location>
        <begin position="49"/>
        <end position="204"/>
    </location>
</feature>
<evidence type="ECO:0000256" key="2">
    <source>
        <dbReference type="ARBA" id="ARBA00022630"/>
    </source>
</evidence>
<evidence type="ECO:0000259" key="6">
    <source>
        <dbReference type="PROSITE" id="PS51645"/>
    </source>
</evidence>
<dbReference type="Pfam" id="PF03441">
    <property type="entry name" value="FAD_binding_7"/>
    <property type="match status" value="1"/>
</dbReference>
<dbReference type="PRINTS" id="PR00147">
    <property type="entry name" value="DNAPHOTLYASE"/>
</dbReference>
<dbReference type="AlphaFoldDB" id="A0A813H1D5"/>
<dbReference type="InterPro" id="IPR006050">
    <property type="entry name" value="DNA_photolyase_N"/>
</dbReference>
<feature type="binding site" evidence="4">
    <location>
        <begin position="344"/>
        <end position="367"/>
    </location>
    <ligand>
        <name>FAD</name>
        <dbReference type="ChEBI" id="CHEBI:57692"/>
    </ligand>
</feature>
<keyword evidence="2 4" id="KW-0285">Flavoprotein</keyword>
<dbReference type="OrthoDB" id="435881at2759"/>
<feature type="binding site" evidence="4">
    <location>
        <begin position="493"/>
        <end position="495"/>
    </location>
    <ligand>
        <name>FAD</name>
        <dbReference type="ChEBI" id="CHEBI:57692"/>
    </ligand>
</feature>
<evidence type="ECO:0000256" key="1">
    <source>
        <dbReference type="ARBA" id="ARBA00005862"/>
    </source>
</evidence>
<comment type="cofactor">
    <cofactor evidence="4">
        <name>FAD</name>
        <dbReference type="ChEBI" id="CHEBI:57692"/>
    </cofactor>
    <text evidence="4">Binds 1 FAD per subunit.</text>
</comment>
<keyword evidence="8" id="KW-1185">Reference proteome</keyword>